<name>A0A4D6KME4_9EURY</name>
<evidence type="ECO:0000313" key="4">
    <source>
        <dbReference type="Proteomes" id="UP000297053"/>
    </source>
</evidence>
<keyword evidence="1" id="KW-1133">Transmembrane helix</keyword>
<feature type="transmembrane region" description="Helical" evidence="1">
    <location>
        <begin position="6"/>
        <end position="32"/>
    </location>
</feature>
<dbReference type="AlphaFoldDB" id="A0A4D6KME4"/>
<dbReference type="Pfam" id="PF09851">
    <property type="entry name" value="SHOCT"/>
    <property type="match status" value="1"/>
</dbReference>
<dbReference type="Proteomes" id="UP000297053">
    <property type="component" value="Plasmid unnamed1"/>
</dbReference>
<geneLocation type="plasmid" evidence="3">
    <name>unnamed1</name>
</geneLocation>
<evidence type="ECO:0000256" key="1">
    <source>
        <dbReference type="SAM" id="Phobius"/>
    </source>
</evidence>
<keyword evidence="3" id="KW-0614">Plasmid</keyword>
<organism evidence="3 4">
    <name type="scientific">Halomicrobium mukohataei</name>
    <dbReference type="NCBI Taxonomy" id="57705"/>
    <lineage>
        <taxon>Archaea</taxon>
        <taxon>Methanobacteriati</taxon>
        <taxon>Methanobacteriota</taxon>
        <taxon>Stenosarchaea group</taxon>
        <taxon>Halobacteria</taxon>
        <taxon>Halobacteriales</taxon>
        <taxon>Haloarculaceae</taxon>
        <taxon>Halomicrobium</taxon>
    </lineage>
</organism>
<evidence type="ECO:0000313" key="3">
    <source>
        <dbReference type="EMBL" id="QCD67241.1"/>
    </source>
</evidence>
<reference evidence="3 4" key="2">
    <citation type="submission" date="2019-04" db="EMBL/GenBank/DDBJ databases">
        <authorList>
            <person name="Yang S."/>
            <person name="Wei W."/>
        </authorList>
    </citation>
    <scope>NUCLEOTIDE SEQUENCE [LARGE SCALE GENOMIC DNA]</scope>
    <source>
        <strain evidence="4">ZP60</strain>
        <plasmid evidence="3 4">unnamed1</plasmid>
    </source>
</reference>
<reference evidence="3 4" key="1">
    <citation type="submission" date="2019-04" db="EMBL/GenBank/DDBJ databases">
        <title>Complete genome sequence of Arthrobacter sp. ZXY-2 associated with effective atrazine degradation and salt adaptation.</title>
        <authorList>
            <person name="Zhao X."/>
        </authorList>
    </citation>
    <scope>NUCLEOTIDE SEQUENCE [LARGE SCALE GENOMIC DNA]</scope>
    <source>
        <strain evidence="4">ZP60</strain>
        <plasmid evidence="3 4">unnamed1</plasmid>
    </source>
</reference>
<proteinExistence type="predicted"/>
<keyword evidence="1" id="KW-0812">Transmembrane</keyword>
<feature type="domain" description="SHOCT" evidence="2">
    <location>
        <begin position="62"/>
        <end position="88"/>
    </location>
</feature>
<keyword evidence="1" id="KW-0472">Membrane</keyword>
<dbReference type="RefSeq" id="WP_012807493.1">
    <property type="nucleotide sequence ID" value="NZ_CP039376.1"/>
</dbReference>
<dbReference type="EMBL" id="CP039376">
    <property type="protein sequence ID" value="QCD67241.1"/>
    <property type="molecule type" value="Genomic_DNA"/>
</dbReference>
<accession>A0A4D6KME4</accession>
<protein>
    <recommendedName>
        <fullName evidence="2">SHOCT domain-containing protein</fullName>
    </recommendedName>
</protein>
<gene>
    <name evidence="3" type="ORF">E5139_16490</name>
</gene>
<dbReference type="KEGG" id="halz:E5139_16490"/>
<dbReference type="InterPro" id="IPR018649">
    <property type="entry name" value="SHOCT"/>
</dbReference>
<evidence type="ECO:0000259" key="2">
    <source>
        <dbReference type="Pfam" id="PF09851"/>
    </source>
</evidence>
<dbReference type="GeneID" id="8409402"/>
<sequence length="105" mass="11679">MPAAVVGFFGLVGNLVAGFLLLVPALAMLYVAAQLTVGVVKQANDAPKPRFHDERDDAAETPVETLRRRYAEGELSHEEFRQRLDHLLDTETSKRASDECDRLLE</sequence>